<keyword evidence="5" id="KW-0274">FAD</keyword>
<dbReference type="EMBL" id="CDMC01000001">
    <property type="protein sequence ID" value="CEL01270.1"/>
    <property type="molecule type" value="Genomic_DNA"/>
</dbReference>
<reference evidence="9" key="1">
    <citation type="journal article" date="2016" name="Genome Announc.">
        <title>Draft genome sequences of fungus Aspergillus calidoustus.</title>
        <authorList>
            <person name="Horn F."/>
            <person name="Linde J."/>
            <person name="Mattern D.J."/>
            <person name="Walther G."/>
            <person name="Guthke R."/>
            <person name="Scherlach K."/>
            <person name="Martin K."/>
            <person name="Brakhage A.A."/>
            <person name="Petzke L."/>
            <person name="Valiante V."/>
        </authorList>
    </citation>
    <scope>NUCLEOTIDE SEQUENCE [LARGE SCALE GENOMIC DNA]</scope>
    <source>
        <strain evidence="9">SF006504</strain>
    </source>
</reference>
<organism evidence="8 9">
    <name type="scientific">Aspergillus calidoustus</name>
    <dbReference type="NCBI Taxonomy" id="454130"/>
    <lineage>
        <taxon>Eukaryota</taxon>
        <taxon>Fungi</taxon>
        <taxon>Dikarya</taxon>
        <taxon>Ascomycota</taxon>
        <taxon>Pezizomycotina</taxon>
        <taxon>Eurotiomycetes</taxon>
        <taxon>Eurotiomycetidae</taxon>
        <taxon>Eurotiales</taxon>
        <taxon>Aspergillaceae</taxon>
        <taxon>Aspergillus</taxon>
        <taxon>Aspergillus subgen. Nidulantes</taxon>
    </lineage>
</organism>
<comment type="pathway">
    <text evidence="2">Secondary metabolite biosynthesis.</text>
</comment>
<dbReference type="PANTHER" id="PTHR47178:SF4">
    <property type="entry name" value="FAD-DEPENDENT MONOOXYGENASE APTC"/>
    <property type="match status" value="1"/>
</dbReference>
<dbReference type="Proteomes" id="UP000054771">
    <property type="component" value="Unassembled WGS sequence"/>
</dbReference>
<name>A0A0U5FQ00_ASPCI</name>
<keyword evidence="9" id="KW-1185">Reference proteome</keyword>
<evidence type="ECO:0000256" key="5">
    <source>
        <dbReference type="ARBA" id="ARBA00022827"/>
    </source>
</evidence>
<dbReference type="AlphaFoldDB" id="A0A0U5FQ00"/>
<evidence type="ECO:0000256" key="1">
    <source>
        <dbReference type="ARBA" id="ARBA00001974"/>
    </source>
</evidence>
<keyword evidence="4" id="KW-0285">Flavoprotein</keyword>
<proteinExistence type="inferred from homology"/>
<keyword evidence="6" id="KW-0560">Oxidoreductase</keyword>
<comment type="similarity">
    <text evidence="3">Belongs to the paxM FAD-dependent monooxygenase family.</text>
</comment>
<keyword evidence="7" id="KW-0503">Monooxygenase</keyword>
<evidence type="ECO:0000313" key="9">
    <source>
        <dbReference type="Proteomes" id="UP000054771"/>
    </source>
</evidence>
<sequence>MAGSPSKDNSSLPILIIGAGLSGLTIARLLTNAGIPNIIFEASPPSRNQGYAISIRDWGYTSLLSALGGIPLSSLTKGVAPDRHIDGSGWIDQALKDNHTGACLVKPPPEAKQSIVRANRNALRGWIADCGEEEIDIRFGHRLCGIKHELESNNHGEDGHAKGGIGQVVIAEFENSARYKGSMIVAADGVHSAVRSLVLPEVIPEVVPVVVFHGELRLPREEFDRIVRPHCGESNILAGVGDGFNTPLTICNITNTEVHMDWSYSRPNTGADDPLYKPDISAEEAKIIPPALLEEIATRDLAKPWSVFLNREAMKSHRVFNWVSRCVFVTRDDVDWCAKKGVVFLGDSWHAMPIFGGEGGNHAIVDGVELAKALENAKRENGELGKAIKIYYDGAWRRCQDAVKRSRQRFYTLHRPMSEWREIAEKRSLVQK</sequence>
<accession>A0A0U5FQ00</accession>
<comment type="cofactor">
    <cofactor evidence="1">
        <name>FAD</name>
        <dbReference type="ChEBI" id="CHEBI:57692"/>
    </cofactor>
</comment>
<evidence type="ECO:0000256" key="4">
    <source>
        <dbReference type="ARBA" id="ARBA00022630"/>
    </source>
</evidence>
<dbReference type="PANTHER" id="PTHR47178">
    <property type="entry name" value="MONOOXYGENASE, FAD-BINDING"/>
    <property type="match status" value="1"/>
</dbReference>
<dbReference type="InterPro" id="IPR036188">
    <property type="entry name" value="FAD/NAD-bd_sf"/>
</dbReference>
<dbReference type="STRING" id="454130.A0A0U5FQ00"/>
<evidence type="ECO:0000256" key="2">
    <source>
        <dbReference type="ARBA" id="ARBA00005179"/>
    </source>
</evidence>
<dbReference type="GO" id="GO:0004497">
    <property type="term" value="F:monooxygenase activity"/>
    <property type="evidence" value="ECO:0007669"/>
    <property type="project" value="UniProtKB-KW"/>
</dbReference>
<dbReference type="OrthoDB" id="47494at2759"/>
<gene>
    <name evidence="8" type="ORF">ASPCAL00858</name>
</gene>
<evidence type="ECO:0008006" key="10">
    <source>
        <dbReference type="Google" id="ProtNLM"/>
    </source>
</evidence>
<evidence type="ECO:0000256" key="7">
    <source>
        <dbReference type="ARBA" id="ARBA00023033"/>
    </source>
</evidence>
<evidence type="ECO:0000313" key="8">
    <source>
        <dbReference type="EMBL" id="CEL01270.1"/>
    </source>
</evidence>
<dbReference type="OMA" id="IPLIHYH"/>
<dbReference type="Gene3D" id="3.50.50.60">
    <property type="entry name" value="FAD/NAD(P)-binding domain"/>
    <property type="match status" value="1"/>
</dbReference>
<dbReference type="SUPFAM" id="SSF51905">
    <property type="entry name" value="FAD/NAD(P)-binding domain"/>
    <property type="match status" value="1"/>
</dbReference>
<dbReference type="PRINTS" id="PR00420">
    <property type="entry name" value="RNGMNOXGNASE"/>
</dbReference>
<evidence type="ECO:0000256" key="6">
    <source>
        <dbReference type="ARBA" id="ARBA00023002"/>
    </source>
</evidence>
<evidence type="ECO:0000256" key="3">
    <source>
        <dbReference type="ARBA" id="ARBA00007992"/>
    </source>
</evidence>
<protein>
    <recommendedName>
        <fullName evidence="10">FAD-binding domain-containing protein</fullName>
    </recommendedName>
</protein>